<dbReference type="CDD" id="cd07038">
    <property type="entry name" value="TPP_PYR_PDC_IPDC_like"/>
    <property type="match status" value="1"/>
</dbReference>
<dbReference type="InterPro" id="IPR012000">
    <property type="entry name" value="Thiamin_PyroP_enz_cen_dom"/>
</dbReference>
<comment type="cofactor">
    <cofactor evidence="11">
        <name>Mg(2+)</name>
        <dbReference type="ChEBI" id="CHEBI:18420"/>
    </cofactor>
    <text evidence="11">Binds 1 Mg(2+) per subunit.</text>
</comment>
<reference evidence="16 17" key="1">
    <citation type="journal article" date="2010" name="Nature">
        <title>Perigord black truffle genome uncovers evolutionary origins and mechanisms of symbiosis.</title>
        <authorList>
            <person name="Martin F."/>
            <person name="Kohler A."/>
            <person name="Murat C."/>
            <person name="Balestrini R."/>
            <person name="Coutinho P.M."/>
            <person name="Jaillon O."/>
            <person name="Montanini B."/>
            <person name="Morin E."/>
            <person name="Noel B."/>
            <person name="Percudani R."/>
            <person name="Porcel B."/>
            <person name="Rubini A."/>
            <person name="Amicucci A."/>
            <person name="Amselem J."/>
            <person name="Anthouard V."/>
            <person name="Arcioni S."/>
            <person name="Artiguenave F."/>
            <person name="Aury J.M."/>
            <person name="Ballario P."/>
            <person name="Bolchi A."/>
            <person name="Brenna A."/>
            <person name="Brun A."/>
            <person name="Buee M."/>
            <person name="Cantarel B."/>
            <person name="Chevalier G."/>
            <person name="Couloux A."/>
            <person name="Da Silva C."/>
            <person name="Denoeud F."/>
            <person name="Duplessis S."/>
            <person name="Ghignone S."/>
            <person name="Hilselberger B."/>
            <person name="Iotti M."/>
            <person name="Marcais B."/>
            <person name="Mello A."/>
            <person name="Miranda M."/>
            <person name="Pacioni G."/>
            <person name="Quesneville H."/>
            <person name="Riccioni C."/>
            <person name="Ruotolo R."/>
            <person name="Splivallo R."/>
            <person name="Stocchi V."/>
            <person name="Tisserant E."/>
            <person name="Viscomi A.R."/>
            <person name="Zambonelli A."/>
            <person name="Zampieri E."/>
            <person name="Henrissat B."/>
            <person name="Lebrun M.H."/>
            <person name="Paolocci F."/>
            <person name="Bonfante P."/>
            <person name="Ottonello S."/>
            <person name="Wincker P."/>
        </authorList>
    </citation>
    <scope>NUCLEOTIDE SEQUENCE [LARGE SCALE GENOMIC DNA]</scope>
    <source>
        <strain evidence="16 17">Mel28</strain>
    </source>
</reference>
<dbReference type="SUPFAM" id="SSF52467">
    <property type="entry name" value="DHS-like NAD/FAD-binding domain"/>
    <property type="match status" value="1"/>
</dbReference>
<keyword evidence="7" id="KW-0210">Decarboxylase</keyword>
<dbReference type="Gene3D" id="3.40.50.970">
    <property type="match status" value="2"/>
</dbReference>
<feature type="binding site" evidence="11">
    <location>
        <position position="439"/>
    </location>
    <ligand>
        <name>Mg(2+)</name>
        <dbReference type="ChEBI" id="CHEBI:18420"/>
    </ligand>
</feature>
<dbReference type="Pfam" id="PF02776">
    <property type="entry name" value="TPP_enzyme_N"/>
    <property type="match status" value="1"/>
</dbReference>
<evidence type="ECO:0000256" key="3">
    <source>
        <dbReference type="ARBA" id="ARBA00007812"/>
    </source>
</evidence>
<dbReference type="InterPro" id="IPR000399">
    <property type="entry name" value="TPP-bd_CS"/>
</dbReference>
<feature type="binding site" evidence="11">
    <location>
        <position position="466"/>
    </location>
    <ligand>
        <name>Mg(2+)</name>
        <dbReference type="ChEBI" id="CHEBI:18420"/>
    </ligand>
</feature>
<accession>D5GDX3</accession>
<dbReference type="Pfam" id="PF00205">
    <property type="entry name" value="TPP_enzyme_M"/>
    <property type="match status" value="1"/>
</dbReference>
<dbReference type="STRING" id="656061.D5GDX3"/>
<dbReference type="InterPro" id="IPR011766">
    <property type="entry name" value="TPP_enzyme_TPP-bd"/>
</dbReference>
<evidence type="ECO:0000256" key="9">
    <source>
        <dbReference type="ARBA" id="ARBA00023052"/>
    </source>
</evidence>
<evidence type="ECO:0000256" key="7">
    <source>
        <dbReference type="ARBA" id="ARBA00022793"/>
    </source>
</evidence>
<dbReference type="InterPro" id="IPR047213">
    <property type="entry name" value="TPP_PYR_PDC_IPDC-like"/>
</dbReference>
<name>D5GDX3_TUBMM</name>
<proteinExistence type="inferred from homology"/>
<dbReference type="PROSITE" id="PS00187">
    <property type="entry name" value="TPP_ENZYMES"/>
    <property type="match status" value="1"/>
</dbReference>
<dbReference type="PIRSF" id="PIRSF036565">
    <property type="entry name" value="Pyruvt_ip_decrb"/>
    <property type="match status" value="1"/>
</dbReference>
<dbReference type="Gene3D" id="3.40.50.1220">
    <property type="entry name" value="TPP-binding domain"/>
    <property type="match status" value="1"/>
</dbReference>
<dbReference type="KEGG" id="tml:GSTUM_00006321001"/>
<evidence type="ECO:0000256" key="6">
    <source>
        <dbReference type="ARBA" id="ARBA00022723"/>
    </source>
</evidence>
<dbReference type="PANTHER" id="PTHR43452">
    <property type="entry name" value="PYRUVATE DECARBOXYLASE"/>
    <property type="match status" value="1"/>
</dbReference>
<keyword evidence="6 11" id="KW-0479">Metal-binding</keyword>
<dbReference type="InterPro" id="IPR029061">
    <property type="entry name" value="THDP-binding"/>
</dbReference>
<dbReference type="FunFam" id="3.40.50.970:FF:000024">
    <property type="entry name" value="Pyruvate decarboxylase isozyme"/>
    <property type="match status" value="1"/>
</dbReference>
<keyword evidence="10" id="KW-0456">Lyase</keyword>
<keyword evidence="17" id="KW-1185">Reference proteome</keyword>
<dbReference type="GO" id="GO:0000949">
    <property type="term" value="P:aromatic amino acid family catabolic process to alcohol via Ehrlich pathway"/>
    <property type="evidence" value="ECO:0007669"/>
    <property type="project" value="TreeGrafter"/>
</dbReference>
<comment type="cofactor">
    <cofactor evidence="2">
        <name>thiamine diphosphate</name>
        <dbReference type="ChEBI" id="CHEBI:58937"/>
    </cofactor>
</comment>
<evidence type="ECO:0000256" key="1">
    <source>
        <dbReference type="ARBA" id="ARBA00001041"/>
    </source>
</evidence>
<organism evidence="16 17">
    <name type="scientific">Tuber melanosporum (strain Mel28)</name>
    <name type="common">Perigord black truffle</name>
    <dbReference type="NCBI Taxonomy" id="656061"/>
    <lineage>
        <taxon>Eukaryota</taxon>
        <taxon>Fungi</taxon>
        <taxon>Dikarya</taxon>
        <taxon>Ascomycota</taxon>
        <taxon>Pezizomycotina</taxon>
        <taxon>Pezizomycetes</taxon>
        <taxon>Pezizales</taxon>
        <taxon>Tuberaceae</taxon>
        <taxon>Tuber</taxon>
    </lineage>
</organism>
<dbReference type="eggNOG" id="KOG1184">
    <property type="taxonomic scope" value="Eukaryota"/>
</dbReference>
<dbReference type="GeneID" id="9184511"/>
<feature type="domain" description="Thiamine pyrophosphate enzyme N-terminal TPP-binding" evidence="15">
    <location>
        <begin position="21"/>
        <end position="102"/>
    </location>
</feature>
<dbReference type="EC" id="4.1.1.1" evidence="4"/>
<evidence type="ECO:0000256" key="12">
    <source>
        <dbReference type="RuleBase" id="RU362132"/>
    </source>
</evidence>
<dbReference type="GO" id="GO:0005829">
    <property type="term" value="C:cytosol"/>
    <property type="evidence" value="ECO:0007669"/>
    <property type="project" value="TreeGrafter"/>
</dbReference>
<evidence type="ECO:0000313" key="16">
    <source>
        <dbReference type="EMBL" id="CAZ82716.1"/>
    </source>
</evidence>
<evidence type="ECO:0000256" key="4">
    <source>
        <dbReference type="ARBA" id="ARBA00013202"/>
    </source>
</evidence>
<gene>
    <name evidence="16" type="ORF">GSTUM_00006321001</name>
</gene>
<dbReference type="FunFam" id="3.40.50.970:FF:000019">
    <property type="entry name" value="Pyruvate decarboxylase isozyme"/>
    <property type="match status" value="1"/>
</dbReference>
<dbReference type="GO" id="GO:0030976">
    <property type="term" value="F:thiamine pyrophosphate binding"/>
    <property type="evidence" value="ECO:0007669"/>
    <property type="project" value="InterPro"/>
</dbReference>
<dbReference type="AlphaFoldDB" id="D5GDX3"/>
<keyword evidence="9 12" id="KW-0786">Thiamine pyrophosphate</keyword>
<dbReference type="OMA" id="IHGPEQR"/>
<feature type="domain" description="Thiamine pyrophosphate enzyme central" evidence="13">
    <location>
        <begin position="195"/>
        <end position="331"/>
    </location>
</feature>
<evidence type="ECO:0000256" key="2">
    <source>
        <dbReference type="ARBA" id="ARBA00001964"/>
    </source>
</evidence>
<dbReference type="InterPro" id="IPR029035">
    <property type="entry name" value="DHS-like_NAD/FAD-binding_dom"/>
</dbReference>
<evidence type="ECO:0000313" key="17">
    <source>
        <dbReference type="Proteomes" id="UP000006911"/>
    </source>
</evidence>
<evidence type="ECO:0000259" key="15">
    <source>
        <dbReference type="Pfam" id="PF02776"/>
    </source>
</evidence>
<evidence type="ECO:0000256" key="5">
    <source>
        <dbReference type="ARBA" id="ARBA00014422"/>
    </source>
</evidence>
<dbReference type="CDD" id="cd02005">
    <property type="entry name" value="TPP_PDC_IPDC"/>
    <property type="match status" value="1"/>
</dbReference>
<keyword evidence="8 11" id="KW-0460">Magnesium</keyword>
<dbReference type="GO" id="GO:0000287">
    <property type="term" value="F:magnesium ion binding"/>
    <property type="evidence" value="ECO:0007669"/>
    <property type="project" value="InterPro"/>
</dbReference>
<dbReference type="EMBL" id="FN430153">
    <property type="protein sequence ID" value="CAZ82716.1"/>
    <property type="molecule type" value="Genomic_DNA"/>
</dbReference>
<dbReference type="SUPFAM" id="SSF52518">
    <property type="entry name" value="Thiamin diphosphate-binding fold (THDP-binding)"/>
    <property type="match status" value="2"/>
</dbReference>
<dbReference type="GO" id="GO:0005634">
    <property type="term" value="C:nucleus"/>
    <property type="evidence" value="ECO:0007669"/>
    <property type="project" value="TreeGrafter"/>
</dbReference>
<dbReference type="InterPro" id="IPR047214">
    <property type="entry name" value="TPP_PDC_IPDC"/>
</dbReference>
<evidence type="ECO:0000259" key="13">
    <source>
        <dbReference type="Pfam" id="PF00205"/>
    </source>
</evidence>
<dbReference type="PANTHER" id="PTHR43452:SF30">
    <property type="entry name" value="PYRUVATE DECARBOXYLASE ISOZYME 1-RELATED"/>
    <property type="match status" value="1"/>
</dbReference>
<protein>
    <recommendedName>
        <fullName evidence="5">Pyruvate decarboxylase</fullName>
        <ecNumber evidence="4">4.1.1.1</ecNumber>
    </recommendedName>
</protein>
<evidence type="ECO:0000256" key="10">
    <source>
        <dbReference type="ARBA" id="ARBA00023239"/>
    </source>
</evidence>
<evidence type="ECO:0000259" key="14">
    <source>
        <dbReference type="Pfam" id="PF02775"/>
    </source>
</evidence>
<dbReference type="GO" id="GO:0004737">
    <property type="term" value="F:pyruvate decarboxylase activity"/>
    <property type="evidence" value="ECO:0007669"/>
    <property type="project" value="UniProtKB-EC"/>
</dbReference>
<feature type="domain" description="Thiamine pyrophosphate enzyme TPP-binding" evidence="14">
    <location>
        <begin position="393"/>
        <end position="480"/>
    </location>
</feature>
<dbReference type="Pfam" id="PF02775">
    <property type="entry name" value="TPP_enzyme_C"/>
    <property type="match status" value="1"/>
</dbReference>
<sequence>MAPSGNISIVLYLFKRLHELGGDFNLSALDLLPDAGLYWVGNCNELNAAYAADGYARIKGISALITTFGVGELSALAGVAGSFSEHVPVVHIVGIPNTIAQRNGLLLHHTLGNGDFTVFQNMSRNISVTSTILNDPHRAASEIDRVLSACWVKARPSTAGLPTDIAPAEIPAAHLDTPLDLKIPDNEPETESEVVDEITRLMYNSKNTIILADACAIRHRVLDELHELVEKTRLPTFVSPMGKGAVNEELEWYGGVYVGDVSRDEVRQRVDDAELILYVGGLQSDFNSGGFTYRISRKNTVEFHSDHMKVRYSEFPGIQMQPVLRKLLDKLDYSKVQTHSVPDVSNVIPHKVQESVSQEINHAWLWPRVGQWLREGDVIITETGTSNFGIWETRFPKNVTAISQVLWGSIGYSVGALQGAALACKEKYPERRVILFVGDGSLQLTVQEISTMIRHGLKPIIFVINNKGYTIERMIHGMKAIYNDIQPWNHTDLLSLFGADPSDAMSYLCKSKTELENLFKDEKFSSAPYIQLVEIFMPWQDAPRALIKIGRVTASLNEGSGSG</sequence>
<feature type="binding site" evidence="11">
    <location>
        <position position="468"/>
    </location>
    <ligand>
        <name>Mg(2+)</name>
        <dbReference type="ChEBI" id="CHEBI:18420"/>
    </ligand>
</feature>
<dbReference type="InParanoid" id="D5GDX3"/>
<comment type="similarity">
    <text evidence="3 12">Belongs to the TPP enzyme family.</text>
</comment>
<dbReference type="InterPro" id="IPR012001">
    <property type="entry name" value="Thiamin_PyroP_enz_TPP-bd_dom"/>
</dbReference>
<dbReference type="Proteomes" id="UP000006911">
    <property type="component" value="Unassembled WGS sequence"/>
</dbReference>
<dbReference type="RefSeq" id="XP_002838525.1">
    <property type="nucleotide sequence ID" value="XM_002838479.1"/>
</dbReference>
<evidence type="ECO:0000256" key="11">
    <source>
        <dbReference type="PIRSR" id="PIRSR036565-2"/>
    </source>
</evidence>
<dbReference type="InterPro" id="IPR012110">
    <property type="entry name" value="PDC/IPDC-like"/>
</dbReference>
<dbReference type="HOGENOM" id="CLU_013748_0_2_1"/>
<evidence type="ECO:0000256" key="8">
    <source>
        <dbReference type="ARBA" id="ARBA00022842"/>
    </source>
</evidence>
<comment type="catalytic activity">
    <reaction evidence="1">
        <text>a 2-oxocarboxylate + H(+) = an aldehyde + CO2</text>
        <dbReference type="Rhea" id="RHEA:11628"/>
        <dbReference type="ChEBI" id="CHEBI:15378"/>
        <dbReference type="ChEBI" id="CHEBI:16526"/>
        <dbReference type="ChEBI" id="CHEBI:17478"/>
        <dbReference type="ChEBI" id="CHEBI:35179"/>
        <dbReference type="EC" id="4.1.1.1"/>
    </reaction>
</comment>
<dbReference type="FunCoup" id="D5GDX3">
    <property type="interactions" value="875"/>
</dbReference>